<dbReference type="PANTHER" id="PTHR45695:SF22">
    <property type="entry name" value="G-PROTEIN COUPLED RECEPTORS FAMILY 1 PROFILE DOMAIN-CONTAINING PROTEIN"/>
    <property type="match status" value="1"/>
</dbReference>
<evidence type="ECO:0000256" key="1">
    <source>
        <dbReference type="ARBA" id="ARBA00004141"/>
    </source>
</evidence>
<dbReference type="InterPro" id="IPR017452">
    <property type="entry name" value="GPCR_Rhodpsn_7TM"/>
</dbReference>
<keyword evidence="3 8" id="KW-1133">Transmembrane helix</keyword>
<evidence type="ECO:0000256" key="2">
    <source>
        <dbReference type="ARBA" id="ARBA00022692"/>
    </source>
</evidence>
<gene>
    <name evidence="10" type="ORF">PLOB_00016936</name>
</gene>
<evidence type="ECO:0000256" key="6">
    <source>
        <dbReference type="ARBA" id="ARBA00023170"/>
    </source>
</evidence>
<dbReference type="PANTHER" id="PTHR45695">
    <property type="entry name" value="LEUCOKININ RECEPTOR-RELATED"/>
    <property type="match status" value="1"/>
</dbReference>
<feature type="domain" description="G-protein coupled receptors family 1 profile" evidence="9">
    <location>
        <begin position="34"/>
        <end position="271"/>
    </location>
</feature>
<evidence type="ECO:0000256" key="3">
    <source>
        <dbReference type="ARBA" id="ARBA00022989"/>
    </source>
</evidence>
<dbReference type="Gene3D" id="1.20.1070.10">
    <property type="entry name" value="Rhodopsin 7-helix transmembrane proteins"/>
    <property type="match status" value="2"/>
</dbReference>
<evidence type="ECO:0000313" key="10">
    <source>
        <dbReference type="EMBL" id="CAH3175426.1"/>
    </source>
</evidence>
<organism evidence="10 11">
    <name type="scientific">Porites lobata</name>
    <dbReference type="NCBI Taxonomy" id="104759"/>
    <lineage>
        <taxon>Eukaryota</taxon>
        <taxon>Metazoa</taxon>
        <taxon>Cnidaria</taxon>
        <taxon>Anthozoa</taxon>
        <taxon>Hexacorallia</taxon>
        <taxon>Scleractinia</taxon>
        <taxon>Fungiina</taxon>
        <taxon>Poritidae</taxon>
        <taxon>Porites</taxon>
    </lineage>
</organism>
<sequence length="362" mass="40434">MNPVLERKPWDVHSGIFAVSAVCLGLILIIGLLGNGIVLAVISNLRRRGHKTSVQLFLVNLAVSDLMVCLLCIPLTIFVNFYYPNKIAEREVGFCKLARVMQHLNPVISVSLMTAISVDRYMTFVKQELTCINRACTIYYCSTTHGQSLVGKIYLAASVLLGFVIPLAVLTISYRRIIKVISTRDRRLSATVGSIYNPTITNAKLLEKSRRRVLRVLVIVVVCFVVCWLPFAVYFGLLVQHLREFPNVMDPVSLITYGLGISNSVFNPFIYFFNVCGKSCRSMRSRFLEVMGSSRERTSLESVRTSSTCSRTACVAEQDKDVVELDVTSPSPVRSDIDNTCTRVAFVNELAEFQGEGLDTKF</sequence>
<evidence type="ECO:0000256" key="4">
    <source>
        <dbReference type="ARBA" id="ARBA00023040"/>
    </source>
</evidence>
<keyword evidence="2 8" id="KW-0812">Transmembrane</keyword>
<feature type="transmembrane region" description="Helical" evidence="8">
    <location>
        <begin position="213"/>
        <end position="235"/>
    </location>
</feature>
<feature type="transmembrane region" description="Helical" evidence="8">
    <location>
        <begin position="12"/>
        <end position="45"/>
    </location>
</feature>
<reference evidence="10 11" key="1">
    <citation type="submission" date="2022-05" db="EMBL/GenBank/DDBJ databases">
        <authorList>
            <consortium name="Genoscope - CEA"/>
            <person name="William W."/>
        </authorList>
    </citation>
    <scope>NUCLEOTIDE SEQUENCE [LARGE SCALE GENOMIC DNA]</scope>
</reference>
<comment type="subcellular location">
    <subcellularLocation>
        <location evidence="1">Membrane</location>
        <topology evidence="1">Multi-pass membrane protein</topology>
    </subcellularLocation>
</comment>
<dbReference type="PROSITE" id="PS50262">
    <property type="entry name" value="G_PROTEIN_RECEP_F1_2"/>
    <property type="match status" value="1"/>
</dbReference>
<evidence type="ECO:0000313" key="11">
    <source>
        <dbReference type="Proteomes" id="UP001159405"/>
    </source>
</evidence>
<evidence type="ECO:0000256" key="8">
    <source>
        <dbReference type="SAM" id="Phobius"/>
    </source>
</evidence>
<proteinExistence type="predicted"/>
<dbReference type="PRINTS" id="PR00237">
    <property type="entry name" value="GPCRRHODOPSN"/>
</dbReference>
<accession>A0ABN8RAU9</accession>
<keyword evidence="7" id="KW-0807">Transducer</keyword>
<dbReference type="CDD" id="cd00637">
    <property type="entry name" value="7tm_classA_rhodopsin-like"/>
    <property type="match status" value="1"/>
</dbReference>
<protein>
    <recommendedName>
        <fullName evidence="9">G-protein coupled receptors family 1 profile domain-containing protein</fullName>
    </recommendedName>
</protein>
<dbReference type="Pfam" id="PF00001">
    <property type="entry name" value="7tm_1"/>
    <property type="match status" value="2"/>
</dbReference>
<keyword evidence="6" id="KW-0675">Receptor</keyword>
<keyword evidence="4" id="KW-0297">G-protein coupled receptor</keyword>
<feature type="transmembrane region" description="Helical" evidence="8">
    <location>
        <begin position="57"/>
        <end position="83"/>
    </location>
</feature>
<keyword evidence="11" id="KW-1185">Reference proteome</keyword>
<dbReference type="SUPFAM" id="SSF81321">
    <property type="entry name" value="Family A G protein-coupled receptor-like"/>
    <property type="match status" value="1"/>
</dbReference>
<dbReference type="EMBL" id="CALNXK010000200">
    <property type="protein sequence ID" value="CAH3175426.1"/>
    <property type="molecule type" value="Genomic_DNA"/>
</dbReference>
<feature type="transmembrane region" description="Helical" evidence="8">
    <location>
        <begin position="153"/>
        <end position="174"/>
    </location>
</feature>
<comment type="caution">
    <text evidence="10">The sequence shown here is derived from an EMBL/GenBank/DDBJ whole genome shotgun (WGS) entry which is preliminary data.</text>
</comment>
<keyword evidence="5 8" id="KW-0472">Membrane</keyword>
<evidence type="ECO:0000256" key="7">
    <source>
        <dbReference type="ARBA" id="ARBA00023224"/>
    </source>
</evidence>
<name>A0ABN8RAU9_9CNID</name>
<feature type="transmembrane region" description="Helical" evidence="8">
    <location>
        <begin position="255"/>
        <end position="276"/>
    </location>
</feature>
<dbReference type="Proteomes" id="UP001159405">
    <property type="component" value="Unassembled WGS sequence"/>
</dbReference>
<evidence type="ECO:0000256" key="5">
    <source>
        <dbReference type="ARBA" id="ARBA00023136"/>
    </source>
</evidence>
<evidence type="ECO:0000259" key="9">
    <source>
        <dbReference type="PROSITE" id="PS50262"/>
    </source>
</evidence>
<dbReference type="InterPro" id="IPR000276">
    <property type="entry name" value="GPCR_Rhodpsn"/>
</dbReference>